<dbReference type="PANTHER" id="PTHR38697">
    <property type="entry name" value="NUCLEAR PORE COMPLEX PROTEIN SIMILAR TO S. CEREVISIAE NUP2 (EUROFUNG)"/>
    <property type="match status" value="1"/>
</dbReference>
<feature type="compositionally biased region" description="Low complexity" evidence="1">
    <location>
        <begin position="845"/>
        <end position="857"/>
    </location>
</feature>
<feature type="compositionally biased region" description="Low complexity" evidence="1">
    <location>
        <begin position="16"/>
        <end position="31"/>
    </location>
</feature>
<feature type="domain" description="RanBD1" evidence="2">
    <location>
        <begin position="1078"/>
        <end position="1199"/>
    </location>
</feature>
<feature type="region of interest" description="Disordered" evidence="1">
    <location>
        <begin position="120"/>
        <end position="183"/>
    </location>
</feature>
<feature type="region of interest" description="Disordered" evidence="1">
    <location>
        <begin position="212"/>
        <end position="355"/>
    </location>
</feature>
<feature type="compositionally biased region" description="Polar residues" evidence="1">
    <location>
        <begin position="535"/>
        <end position="549"/>
    </location>
</feature>
<feature type="compositionally biased region" description="Polar residues" evidence="1">
    <location>
        <begin position="129"/>
        <end position="138"/>
    </location>
</feature>
<feature type="compositionally biased region" description="Polar residues" evidence="1">
    <location>
        <begin position="340"/>
        <end position="351"/>
    </location>
</feature>
<feature type="compositionally biased region" description="Low complexity" evidence="1">
    <location>
        <begin position="743"/>
        <end position="757"/>
    </location>
</feature>
<dbReference type="PANTHER" id="PTHR38697:SF1">
    <property type="entry name" value="NUCLEAR PORE COMPLEX PROTEIN SIMILAR TO S. CEREVISIAE NUP2 (EUROFUNG)"/>
    <property type="match status" value="1"/>
</dbReference>
<feature type="compositionally biased region" description="Polar residues" evidence="1">
    <location>
        <begin position="717"/>
        <end position="732"/>
    </location>
</feature>
<feature type="compositionally biased region" description="Polar residues" evidence="1">
    <location>
        <begin position="809"/>
        <end position="844"/>
    </location>
</feature>
<dbReference type="OrthoDB" id="185618at2759"/>
<protein>
    <recommendedName>
        <fullName evidence="2">RanBD1 domain-containing protein</fullName>
    </recommendedName>
</protein>
<feature type="compositionally biased region" description="Low complexity" evidence="1">
    <location>
        <begin position="1005"/>
        <end position="1031"/>
    </location>
</feature>
<evidence type="ECO:0000259" key="2">
    <source>
        <dbReference type="PROSITE" id="PS50196"/>
    </source>
</evidence>
<dbReference type="SMART" id="SM00160">
    <property type="entry name" value="RanBD"/>
    <property type="match status" value="1"/>
</dbReference>
<feature type="compositionally biased region" description="Polar residues" evidence="1">
    <location>
        <begin position="968"/>
        <end position="979"/>
    </location>
</feature>
<feature type="compositionally biased region" description="Polar residues" evidence="1">
    <location>
        <begin position="454"/>
        <end position="465"/>
    </location>
</feature>
<evidence type="ECO:0000256" key="1">
    <source>
        <dbReference type="SAM" id="MobiDB-lite"/>
    </source>
</evidence>
<dbReference type="InterPro" id="IPR000156">
    <property type="entry name" value="Ran_bind_dom"/>
</dbReference>
<dbReference type="CDD" id="cd13170">
    <property type="entry name" value="RanBD_NUP50"/>
    <property type="match status" value="1"/>
</dbReference>
<feature type="compositionally biased region" description="Polar residues" evidence="1">
    <location>
        <begin position="33"/>
        <end position="78"/>
    </location>
</feature>
<feature type="region of interest" description="Disordered" evidence="1">
    <location>
        <begin position="1"/>
        <end position="103"/>
    </location>
</feature>
<dbReference type="InterPro" id="IPR011993">
    <property type="entry name" value="PH-like_dom_sf"/>
</dbReference>
<reference evidence="3 4" key="1">
    <citation type="submission" date="2017-10" db="EMBL/GenBank/DDBJ databases">
        <title>Comparative genomics in systemic dimorphic fungi from Ajellomycetaceae.</title>
        <authorList>
            <person name="Munoz J.F."/>
            <person name="Mcewen J.G."/>
            <person name="Clay O.K."/>
            <person name="Cuomo C.A."/>
        </authorList>
    </citation>
    <scope>NUCLEOTIDE SEQUENCE [LARGE SCALE GENOMIC DNA]</scope>
    <source>
        <strain evidence="3 4">UAMH7299</strain>
    </source>
</reference>
<feature type="region of interest" description="Disordered" evidence="1">
    <location>
        <begin position="367"/>
        <end position="639"/>
    </location>
</feature>
<dbReference type="EMBL" id="PDNA01000112">
    <property type="protein sequence ID" value="PGH12861.1"/>
    <property type="molecule type" value="Genomic_DNA"/>
</dbReference>
<gene>
    <name evidence="3" type="ORF">AJ80_06570</name>
</gene>
<dbReference type="PROSITE" id="PS50196">
    <property type="entry name" value="RANBD1"/>
    <property type="match status" value="1"/>
</dbReference>
<feature type="compositionally biased region" description="Polar residues" evidence="1">
    <location>
        <begin position="212"/>
        <end position="225"/>
    </location>
</feature>
<feature type="compositionally biased region" description="Basic and acidic residues" evidence="1">
    <location>
        <begin position="901"/>
        <end position="920"/>
    </location>
</feature>
<sequence>MFGRIKATRDRRRINSPGVASSPQPASSPFSTIDPNIQPSGSTATNGFSFGQSQSFPAPTPSFGSTPQSASQSFTFGDQNQNQNQNQNAASGSSFKMFGNTGDSNSSSFNFSTSFGGGQSAGNPFASIPTPSAPTQAPESGFRGFKGNLFSIPSTPSQTDQSKPPAPSTGNIFGTSQSQTSQPVFGAGATITGAPAASTNALAPVFGNSTGPTAFQPPTATTNMFGTPPSEPADDSMQTSPDGPATAASNKPLFSLSGVSQPSFTASTPATSAPGSNMFGNTTPAASSGPLFAPFSTTSSTTTAPASSATPVAADNKPTFASTPATGGSFFGRSTKPEETTATTSAGTHPFSSPAFKIPPASSNIVFKGFGQSKESPAVSTAPEARPASPTKSLMPSTTTPFAAPSGTSLFGFTKKSEDTNKTEPAKESGKDAEKEEPSVSLAKPPLFGVPSTAPVSIPSTSLFSPSKEEPTQTATPQKPATSAFTPNTPFSFTPMTGNLFQTPKSSTPAAESAPKEKPTGTTGSLFQAKPPEVLTSSATNIFSNATPSPNKPMFGNSFATPASPEKTPPETPVPTTPTGSPPKNSFPPPQFSRPAISTDAATLLSPEKPTEKPAAKPATFTPKTRITSYGPPVVPHELDSNERAEYDLAWRVQALNKAFKQKLLEVDPETEDFGALIEYYTLVRQSIGMPLHLANGIKRKASEEELEYPGKRSKVDSTSAPALTSAFSPPSIQERPKSPEKTTASGGTPLSPTPSSTKRKAVDVEEVSSPSKKSPKRQRDTEDIGGAEENNREKKRVNGANADDSRSVSDTVTKFATSFVSNRGPSASLVDYSSSPTPHTNDNALSSSLFGSSVASTINGSGTSGDNQAEGKNSDAGSEGEGEASPPSKPASATGGARSLFDRVEKDTSGKPVRHEKEGNAASSPEKTDGELGGSLFSVSKFSSSFNSPGAATPLFAADSPFDFKSPQASSPKSPFNVSSEGASASSSPAADAQTSEATPKPPSIFATAPSASPSPSASGLFAGGASKSSLFAQPNGSSQPSPFSFSAATSADVSRSTTPALSDAGAEDSTSGGENLPQVDLTRGGVGEEDEDVNHEVRAKAMKLEGTSWASKGVGLLKVLKHKTTRRSRVLLRADPSGKIILNTLLMSNLDYTKSGTSVQFLIPVQGGPPERWAVKVKTADSATKLAACMEECKEIK</sequence>
<feature type="compositionally biased region" description="Low complexity" evidence="1">
    <location>
        <begin position="79"/>
        <end position="88"/>
    </location>
</feature>
<proteinExistence type="predicted"/>
<evidence type="ECO:0000313" key="4">
    <source>
        <dbReference type="Proteomes" id="UP000224634"/>
    </source>
</evidence>
<feature type="compositionally biased region" description="Polar residues" evidence="1">
    <location>
        <begin position="390"/>
        <end position="411"/>
    </location>
</feature>
<dbReference type="Pfam" id="PF00638">
    <property type="entry name" value="Ran_BP1"/>
    <property type="match status" value="1"/>
</dbReference>
<feature type="compositionally biased region" description="Polar residues" evidence="1">
    <location>
        <begin position="257"/>
        <end position="286"/>
    </location>
</feature>
<evidence type="ECO:0000313" key="3">
    <source>
        <dbReference type="EMBL" id="PGH12861.1"/>
    </source>
</evidence>
<dbReference type="InterPro" id="IPR053074">
    <property type="entry name" value="NPC_Nucleoporin"/>
</dbReference>
<feature type="compositionally biased region" description="Basic and acidic residues" evidence="1">
    <location>
        <begin position="702"/>
        <end position="716"/>
    </location>
</feature>
<feature type="compositionally biased region" description="Polar residues" evidence="1">
    <location>
        <begin position="483"/>
        <end position="510"/>
    </location>
</feature>
<dbReference type="Gene3D" id="2.30.29.30">
    <property type="entry name" value="Pleckstrin-homology domain (PH domain)/Phosphotyrosine-binding domain (PTB)"/>
    <property type="match status" value="1"/>
</dbReference>
<dbReference type="STRING" id="1447883.A0A2B7XVS3"/>
<dbReference type="AlphaFoldDB" id="A0A2B7XVS3"/>
<name>A0A2B7XVS3_POLH7</name>
<feature type="compositionally biased region" description="Low complexity" evidence="1">
    <location>
        <begin position="1039"/>
        <end position="1053"/>
    </location>
</feature>
<feature type="compositionally biased region" description="Basic and acidic residues" evidence="1">
    <location>
        <begin position="415"/>
        <end position="438"/>
    </location>
</feature>
<feature type="compositionally biased region" description="Low complexity" evidence="1">
    <location>
        <begin position="936"/>
        <end position="949"/>
    </location>
</feature>
<feature type="compositionally biased region" description="Polar residues" evidence="1">
    <location>
        <begin position="858"/>
        <end position="872"/>
    </location>
</feature>
<dbReference type="Proteomes" id="UP000224634">
    <property type="component" value="Unassembled WGS sequence"/>
</dbReference>
<feature type="compositionally biased region" description="Low complexity" evidence="1">
    <location>
        <begin position="472"/>
        <end position="482"/>
    </location>
</feature>
<keyword evidence="4" id="KW-1185">Reference proteome</keyword>
<accession>A0A2B7XVS3</accession>
<organism evidence="3 4">
    <name type="scientific">Polytolypa hystricis (strain UAMH7299)</name>
    <dbReference type="NCBI Taxonomy" id="1447883"/>
    <lineage>
        <taxon>Eukaryota</taxon>
        <taxon>Fungi</taxon>
        <taxon>Dikarya</taxon>
        <taxon>Ascomycota</taxon>
        <taxon>Pezizomycotina</taxon>
        <taxon>Eurotiomycetes</taxon>
        <taxon>Eurotiomycetidae</taxon>
        <taxon>Onygenales</taxon>
        <taxon>Onygenales incertae sedis</taxon>
        <taxon>Polytolypa</taxon>
    </lineage>
</organism>
<feature type="compositionally biased region" description="Low complexity" evidence="1">
    <location>
        <begin position="616"/>
        <end position="625"/>
    </location>
</feature>
<feature type="compositionally biased region" description="Low complexity" evidence="1">
    <location>
        <begin position="980"/>
        <end position="997"/>
    </location>
</feature>
<feature type="compositionally biased region" description="Low complexity" evidence="1">
    <location>
        <begin position="293"/>
        <end position="314"/>
    </location>
</feature>
<dbReference type="SUPFAM" id="SSF50729">
    <property type="entry name" value="PH domain-like"/>
    <property type="match status" value="1"/>
</dbReference>
<comment type="caution">
    <text evidence="3">The sequence shown here is derived from an EMBL/GenBank/DDBJ whole genome shotgun (WGS) entry which is preliminary data.</text>
</comment>
<feature type="compositionally biased region" description="Polar residues" evidence="1">
    <location>
        <begin position="151"/>
        <end position="183"/>
    </location>
</feature>
<feature type="region of interest" description="Disordered" evidence="1">
    <location>
        <begin position="702"/>
        <end position="1094"/>
    </location>
</feature>